<organism evidence="6 7">
    <name type="scientific">Ulvibacterium marinum</name>
    <dbReference type="NCBI Taxonomy" id="2419782"/>
    <lineage>
        <taxon>Bacteria</taxon>
        <taxon>Pseudomonadati</taxon>
        <taxon>Bacteroidota</taxon>
        <taxon>Flavobacteriia</taxon>
        <taxon>Flavobacteriales</taxon>
        <taxon>Flavobacteriaceae</taxon>
        <taxon>Ulvibacterium</taxon>
    </lineage>
</organism>
<feature type="transmembrane region" description="Helical" evidence="5">
    <location>
        <begin position="28"/>
        <end position="49"/>
    </location>
</feature>
<keyword evidence="7" id="KW-1185">Reference proteome</keyword>
<dbReference type="PANTHER" id="PTHR37306:SF1">
    <property type="entry name" value="COLICIN V PRODUCTION PROTEIN"/>
    <property type="match status" value="1"/>
</dbReference>
<proteinExistence type="predicted"/>
<evidence type="ECO:0000313" key="6">
    <source>
        <dbReference type="EMBL" id="RKN83035.1"/>
    </source>
</evidence>
<dbReference type="GO" id="GO:0016020">
    <property type="term" value="C:membrane"/>
    <property type="evidence" value="ECO:0007669"/>
    <property type="project" value="UniProtKB-SubCell"/>
</dbReference>
<evidence type="ECO:0000256" key="1">
    <source>
        <dbReference type="ARBA" id="ARBA00004141"/>
    </source>
</evidence>
<dbReference type="OrthoDB" id="9799585at2"/>
<feature type="transmembrane region" description="Helical" evidence="5">
    <location>
        <begin position="101"/>
        <end position="122"/>
    </location>
</feature>
<dbReference type="GO" id="GO:0009403">
    <property type="term" value="P:toxin biosynthetic process"/>
    <property type="evidence" value="ECO:0007669"/>
    <property type="project" value="InterPro"/>
</dbReference>
<evidence type="ECO:0000256" key="5">
    <source>
        <dbReference type="SAM" id="Phobius"/>
    </source>
</evidence>
<evidence type="ECO:0000313" key="7">
    <source>
        <dbReference type="Proteomes" id="UP000276603"/>
    </source>
</evidence>
<accession>A0A3B0C9G2</accession>
<protein>
    <submittedName>
        <fullName evidence="6">CvpA family protein</fullName>
    </submittedName>
</protein>
<evidence type="ECO:0000256" key="3">
    <source>
        <dbReference type="ARBA" id="ARBA00022989"/>
    </source>
</evidence>
<comment type="caution">
    <text evidence="6">The sequence shown here is derived from an EMBL/GenBank/DDBJ whole genome shotgun (WGS) entry which is preliminary data.</text>
</comment>
<keyword evidence="4 5" id="KW-0472">Membrane</keyword>
<evidence type="ECO:0000256" key="4">
    <source>
        <dbReference type="ARBA" id="ARBA00023136"/>
    </source>
</evidence>
<name>A0A3B0C9G2_9FLAO</name>
<keyword evidence="2 5" id="KW-0812">Transmembrane</keyword>
<comment type="subcellular location">
    <subcellularLocation>
        <location evidence="1">Membrane</location>
        <topology evidence="1">Multi-pass membrane protein</topology>
    </subcellularLocation>
</comment>
<keyword evidence="3 5" id="KW-1133">Transmembrane helix</keyword>
<feature type="transmembrane region" description="Helical" evidence="5">
    <location>
        <begin position="61"/>
        <end position="81"/>
    </location>
</feature>
<dbReference type="RefSeq" id="WP_120710242.1">
    <property type="nucleotide sequence ID" value="NZ_RBCJ01000001.1"/>
</dbReference>
<dbReference type="InterPro" id="IPR003825">
    <property type="entry name" value="Colicin-V_CvpA"/>
</dbReference>
<reference evidence="6 7" key="1">
    <citation type="submission" date="2018-10" db="EMBL/GenBank/DDBJ databases">
        <title>Ulvibacterium marinum gen. nov., sp. nov., a novel marine bacterium of the family Flavobacteriaceae, isolated from a culture of the green alga Ulva prolifera.</title>
        <authorList>
            <person name="Zhang Z."/>
        </authorList>
    </citation>
    <scope>NUCLEOTIDE SEQUENCE [LARGE SCALE GENOMIC DNA]</scope>
    <source>
        <strain evidence="6 7">CCMM003</strain>
    </source>
</reference>
<dbReference type="EMBL" id="RBCJ01000001">
    <property type="protein sequence ID" value="RKN83035.1"/>
    <property type="molecule type" value="Genomic_DNA"/>
</dbReference>
<dbReference type="Proteomes" id="UP000276603">
    <property type="component" value="Unassembled WGS sequence"/>
</dbReference>
<dbReference type="PANTHER" id="PTHR37306">
    <property type="entry name" value="COLICIN V PRODUCTION PROTEIN"/>
    <property type="match status" value="1"/>
</dbReference>
<evidence type="ECO:0000256" key="2">
    <source>
        <dbReference type="ARBA" id="ARBA00022692"/>
    </source>
</evidence>
<dbReference type="AlphaFoldDB" id="A0A3B0C9G2"/>
<gene>
    <name evidence="6" type="ORF">D7Z94_04125</name>
</gene>
<sequence>MNFLDIVLGLLLLWGLWKGLKNGLFLEIASIIAVVAGIFGAIHFSYYAGDYLSQNMEWDERYINIAAFIITFFAIVLIVHIAGKFLTKIADFAMLGLLNKIAGAIFGALKVAVILGALLVFFERVNSSAGFVKNETLESSILYEPIKEIGALVFSKVLKGDSRSDSERQPQIVLDNLSFDFPIFVIQNNNTP</sequence>
<dbReference type="Pfam" id="PF02674">
    <property type="entry name" value="Colicin_V"/>
    <property type="match status" value="1"/>
</dbReference>